<evidence type="ECO:0000256" key="3">
    <source>
        <dbReference type="ARBA" id="ARBA00022840"/>
    </source>
</evidence>
<dbReference type="Proteomes" id="UP000031563">
    <property type="component" value="Unassembled WGS sequence"/>
</dbReference>
<feature type="coiled-coil region" evidence="8">
    <location>
        <begin position="119"/>
        <end position="153"/>
    </location>
</feature>
<evidence type="ECO:0000256" key="8">
    <source>
        <dbReference type="SAM" id="Coils"/>
    </source>
</evidence>
<dbReference type="InterPro" id="IPR009057">
    <property type="entry name" value="Homeodomain-like_sf"/>
</dbReference>
<dbReference type="AlphaFoldDB" id="A0A0F5HQ38"/>
<dbReference type="InterPro" id="IPR003593">
    <property type="entry name" value="AAA+_ATPase"/>
</dbReference>
<dbReference type="SMART" id="SM00382">
    <property type="entry name" value="AAA"/>
    <property type="match status" value="1"/>
</dbReference>
<dbReference type="PROSITE" id="PS00676">
    <property type="entry name" value="SIGMA54_INTERACT_2"/>
    <property type="match status" value="1"/>
</dbReference>
<reference evidence="12" key="1">
    <citation type="submission" date="2015-02" db="EMBL/GenBank/DDBJ databases">
        <title>Genome Assembly of Bacillaceae bacterium MTCC 8252.</title>
        <authorList>
            <person name="Verma A."/>
            <person name="Khatri I."/>
            <person name="Mual P."/>
            <person name="Subramanian S."/>
            <person name="Krishnamurthi S."/>
        </authorList>
    </citation>
    <scope>NUCLEOTIDE SEQUENCE [LARGE SCALE GENOMIC DNA]</scope>
    <source>
        <strain evidence="12">MTCC 8252</strain>
    </source>
</reference>
<keyword evidence="4" id="KW-0805">Transcription regulation</keyword>
<dbReference type="SMART" id="SM00091">
    <property type="entry name" value="PAS"/>
    <property type="match status" value="1"/>
</dbReference>
<evidence type="ECO:0000259" key="10">
    <source>
        <dbReference type="PROSITE" id="PS50112"/>
    </source>
</evidence>
<evidence type="ECO:0000313" key="13">
    <source>
        <dbReference type="Proteomes" id="UP000031563"/>
    </source>
</evidence>
<dbReference type="PROSITE" id="PS50112">
    <property type="entry name" value="PAS"/>
    <property type="match status" value="1"/>
</dbReference>
<evidence type="ECO:0000256" key="2">
    <source>
        <dbReference type="ARBA" id="ARBA00022797"/>
    </source>
</evidence>
<feature type="domain" description="Sigma-54 factor interaction" evidence="9">
    <location>
        <begin position="160"/>
        <end position="389"/>
    </location>
</feature>
<dbReference type="SUPFAM" id="SSF52540">
    <property type="entry name" value="P-loop containing nucleoside triphosphate hydrolases"/>
    <property type="match status" value="1"/>
</dbReference>
<dbReference type="PROSITE" id="PS00688">
    <property type="entry name" value="SIGMA54_INTERACT_3"/>
    <property type="match status" value="1"/>
</dbReference>
<dbReference type="Pfam" id="PF00158">
    <property type="entry name" value="Sigma54_activat"/>
    <property type="match status" value="1"/>
</dbReference>
<dbReference type="InterPro" id="IPR027417">
    <property type="entry name" value="P-loop_NTPase"/>
</dbReference>
<dbReference type="GO" id="GO:0003677">
    <property type="term" value="F:DNA binding"/>
    <property type="evidence" value="ECO:0007669"/>
    <property type="project" value="UniProtKB-KW"/>
</dbReference>
<feature type="domain" description="PAC" evidence="11">
    <location>
        <begin position="83"/>
        <end position="135"/>
    </location>
</feature>
<evidence type="ECO:0000256" key="6">
    <source>
        <dbReference type="ARBA" id="ARBA00023163"/>
    </source>
</evidence>
<keyword evidence="5" id="KW-0238">DNA-binding</keyword>
<dbReference type="STRING" id="1221996.QY95_03507"/>
<dbReference type="GO" id="GO:0005524">
    <property type="term" value="F:ATP binding"/>
    <property type="evidence" value="ECO:0007669"/>
    <property type="project" value="UniProtKB-KW"/>
</dbReference>
<dbReference type="InterPro" id="IPR058031">
    <property type="entry name" value="AAA_lid_NorR"/>
</dbReference>
<dbReference type="CDD" id="cd00009">
    <property type="entry name" value="AAA"/>
    <property type="match status" value="1"/>
</dbReference>
<dbReference type="PANTHER" id="PTHR32071">
    <property type="entry name" value="TRANSCRIPTIONAL REGULATORY PROTEIN"/>
    <property type="match status" value="1"/>
</dbReference>
<name>A0A0F5HQ38_BACTR</name>
<dbReference type="InterPro" id="IPR002078">
    <property type="entry name" value="Sigma_54_int"/>
</dbReference>
<dbReference type="PROSITE" id="PS00675">
    <property type="entry name" value="SIGMA54_INTERACT_1"/>
    <property type="match status" value="1"/>
</dbReference>
<evidence type="ECO:0000313" key="12">
    <source>
        <dbReference type="EMBL" id="KKB35373.1"/>
    </source>
</evidence>
<evidence type="ECO:0000256" key="7">
    <source>
        <dbReference type="ARBA" id="ARBA00029500"/>
    </source>
</evidence>
<evidence type="ECO:0000256" key="1">
    <source>
        <dbReference type="ARBA" id="ARBA00022741"/>
    </source>
</evidence>
<comment type="caution">
    <text evidence="12">The sequence shown here is derived from an EMBL/GenBank/DDBJ whole genome shotgun (WGS) entry which is preliminary data.</text>
</comment>
<keyword evidence="1" id="KW-0547">Nucleotide-binding</keyword>
<dbReference type="InterPro" id="IPR025944">
    <property type="entry name" value="Sigma_54_int_dom_CS"/>
</dbReference>
<sequence>MILKGKGEKMEKLDMLEVELDAVVRASNDNIFIIDGQGTVLRASPNSSSIYGIEASDLIGKSVFDLESKNIFKPSINVKVLKERKEVRLMQHTTTGRTVMATGIPIFNEAGEIVRVISFSHDLTELEELKAEYEKLRAATERYQSEIQEMREKDSSFENVVLKSRSIQRIWQLVQRVAKSDASVVFLGESGVGKSLFARALHKGSKRAKETFIEVNCGAIPETLFESEMFGFEAGSFTGANKKGKPGLIELADKGTLFLDEIGELPLSVQAKLLKVLQEKEITRVGGIKPKPIDFRLIASTNQDLAEMVKEGTFRQDLFYRLNVIPITIPPLRERKEDIVMLLHYFLQKYKEKYEMDKTFHPKTLEKLTAYDWPGNVRELENTVEQLVITSETKTIYPELLPSYHHQQHGNTDSLHIEELEEKNMTLKDALEEVEIRWLKRAAQKCKTTYEMAEYLGLNQSNVVRKLKKYGINAKSH</sequence>
<dbReference type="EMBL" id="JWIR02000073">
    <property type="protein sequence ID" value="KKB35373.1"/>
    <property type="molecule type" value="Genomic_DNA"/>
</dbReference>
<dbReference type="FunFam" id="3.40.50.300:FF:000006">
    <property type="entry name" value="DNA-binding transcriptional regulator NtrC"/>
    <property type="match status" value="1"/>
</dbReference>
<dbReference type="Gene3D" id="1.10.8.60">
    <property type="match status" value="1"/>
</dbReference>
<dbReference type="PANTHER" id="PTHR32071:SF57">
    <property type="entry name" value="C4-DICARBOXYLATE TRANSPORT TRANSCRIPTIONAL REGULATORY PROTEIN DCTD"/>
    <property type="match status" value="1"/>
</dbReference>
<keyword evidence="13" id="KW-1185">Reference proteome</keyword>
<dbReference type="PROSITE" id="PS50045">
    <property type="entry name" value="SIGMA54_INTERACT_4"/>
    <property type="match status" value="1"/>
</dbReference>
<organism evidence="12 13">
    <name type="scientific">Bacillus thermotolerans</name>
    <name type="common">Quasibacillus thermotolerans</name>
    <dbReference type="NCBI Taxonomy" id="1221996"/>
    <lineage>
        <taxon>Bacteria</taxon>
        <taxon>Bacillati</taxon>
        <taxon>Bacillota</taxon>
        <taxon>Bacilli</taxon>
        <taxon>Bacillales</taxon>
        <taxon>Bacillaceae</taxon>
        <taxon>Bacillus</taxon>
    </lineage>
</organism>
<dbReference type="InterPro" id="IPR000700">
    <property type="entry name" value="PAS-assoc_C"/>
</dbReference>
<dbReference type="Pfam" id="PF18024">
    <property type="entry name" value="HTH_50"/>
    <property type="match status" value="1"/>
</dbReference>
<dbReference type="InterPro" id="IPR000014">
    <property type="entry name" value="PAS"/>
</dbReference>
<keyword evidence="2" id="KW-0058">Aromatic hydrocarbons catabolism</keyword>
<dbReference type="SUPFAM" id="SSF46689">
    <property type="entry name" value="Homeodomain-like"/>
    <property type="match status" value="1"/>
</dbReference>
<dbReference type="Gene3D" id="1.10.10.60">
    <property type="entry name" value="Homeodomain-like"/>
    <property type="match status" value="1"/>
</dbReference>
<dbReference type="Gene3D" id="3.30.450.20">
    <property type="entry name" value="PAS domain"/>
    <property type="match status" value="1"/>
</dbReference>
<protein>
    <recommendedName>
        <fullName evidence="7">HTH-type transcriptional regulatory protein TyrR</fullName>
    </recommendedName>
</protein>
<accession>A0A0F5HQ38</accession>
<dbReference type="Pfam" id="PF08448">
    <property type="entry name" value="PAS_4"/>
    <property type="match status" value="1"/>
</dbReference>
<dbReference type="InterPro" id="IPR030828">
    <property type="entry name" value="HTH_TyrR"/>
</dbReference>
<dbReference type="InterPro" id="IPR035965">
    <property type="entry name" value="PAS-like_dom_sf"/>
</dbReference>
<keyword evidence="6" id="KW-0804">Transcription</keyword>
<dbReference type="Pfam" id="PF25601">
    <property type="entry name" value="AAA_lid_14"/>
    <property type="match status" value="1"/>
</dbReference>
<dbReference type="NCBIfam" id="TIGR00229">
    <property type="entry name" value="sensory_box"/>
    <property type="match status" value="1"/>
</dbReference>
<keyword evidence="3" id="KW-0067">ATP-binding</keyword>
<evidence type="ECO:0000259" key="11">
    <source>
        <dbReference type="PROSITE" id="PS50113"/>
    </source>
</evidence>
<dbReference type="InterPro" id="IPR025943">
    <property type="entry name" value="Sigma_54_int_dom_ATP-bd_2"/>
</dbReference>
<keyword evidence="8" id="KW-0175">Coiled coil</keyword>
<evidence type="ECO:0000256" key="5">
    <source>
        <dbReference type="ARBA" id="ARBA00023125"/>
    </source>
</evidence>
<dbReference type="SUPFAM" id="SSF55785">
    <property type="entry name" value="PYP-like sensor domain (PAS domain)"/>
    <property type="match status" value="1"/>
</dbReference>
<dbReference type="GO" id="GO:0006355">
    <property type="term" value="P:regulation of DNA-templated transcription"/>
    <property type="evidence" value="ECO:0007669"/>
    <property type="project" value="InterPro"/>
</dbReference>
<gene>
    <name evidence="12" type="ORF">QY95_03507</name>
</gene>
<dbReference type="CDD" id="cd00130">
    <property type="entry name" value="PAS"/>
    <property type="match status" value="1"/>
</dbReference>
<proteinExistence type="predicted"/>
<dbReference type="PROSITE" id="PS50113">
    <property type="entry name" value="PAC"/>
    <property type="match status" value="1"/>
</dbReference>
<dbReference type="InterPro" id="IPR013656">
    <property type="entry name" value="PAS_4"/>
</dbReference>
<evidence type="ECO:0000256" key="4">
    <source>
        <dbReference type="ARBA" id="ARBA00023015"/>
    </source>
</evidence>
<dbReference type="InterPro" id="IPR025662">
    <property type="entry name" value="Sigma_54_int_dom_ATP-bd_1"/>
</dbReference>
<dbReference type="Gene3D" id="3.40.50.300">
    <property type="entry name" value="P-loop containing nucleotide triphosphate hydrolases"/>
    <property type="match status" value="1"/>
</dbReference>
<feature type="domain" description="PAS" evidence="10">
    <location>
        <begin position="16"/>
        <end position="66"/>
    </location>
</feature>
<evidence type="ECO:0000259" key="9">
    <source>
        <dbReference type="PROSITE" id="PS50045"/>
    </source>
</evidence>